<proteinExistence type="predicted"/>
<dbReference type="AlphaFoldDB" id="A0A1E8PZ74"/>
<accession>A0A1E8PZ74</accession>
<comment type="caution">
    <text evidence="1">The sequence shown here is derived from an EMBL/GenBank/DDBJ whole genome shotgun (WGS) entry which is preliminary data.</text>
</comment>
<gene>
    <name evidence="1" type="ORF">BEL07_25575</name>
</gene>
<dbReference type="Proteomes" id="UP000178953">
    <property type="component" value="Unassembled WGS sequence"/>
</dbReference>
<sequence>MWGRVDFAVSDERIELGVRLADVVLTEHASIELFALGLRGEPKVVPHPDCIGSTVAGGFE</sequence>
<dbReference type="EMBL" id="MCHX01000088">
    <property type="protein sequence ID" value="OFJ50904.1"/>
    <property type="molecule type" value="Genomic_DNA"/>
</dbReference>
<evidence type="ECO:0000313" key="1">
    <source>
        <dbReference type="EMBL" id="OFJ50904.1"/>
    </source>
</evidence>
<name>A0A1E8PZ74_9MYCO</name>
<keyword evidence="2" id="KW-1185">Reference proteome</keyword>
<protein>
    <submittedName>
        <fullName evidence="1">Uncharacterized protein</fullName>
    </submittedName>
</protein>
<organism evidence="1 2">
    <name type="scientific">Mycolicibacterium grossiae</name>
    <dbReference type="NCBI Taxonomy" id="1552759"/>
    <lineage>
        <taxon>Bacteria</taxon>
        <taxon>Bacillati</taxon>
        <taxon>Actinomycetota</taxon>
        <taxon>Actinomycetes</taxon>
        <taxon>Mycobacteriales</taxon>
        <taxon>Mycobacteriaceae</taxon>
        <taxon>Mycolicibacterium</taxon>
    </lineage>
</organism>
<reference evidence="1 2" key="1">
    <citation type="submission" date="2016-09" db="EMBL/GenBank/DDBJ databases">
        <title>genome sequence of Mycobacterium sp. 739 SCH.</title>
        <authorList>
            <person name="Greninger A.L."/>
            <person name="Qin X."/>
            <person name="Jerome K."/>
            <person name="Vora S."/>
            <person name="Quinn K."/>
        </authorList>
    </citation>
    <scope>NUCLEOTIDE SEQUENCE [LARGE SCALE GENOMIC DNA]</scope>
    <source>
        <strain evidence="1 2">SCH</strain>
    </source>
</reference>
<evidence type="ECO:0000313" key="2">
    <source>
        <dbReference type="Proteomes" id="UP000178953"/>
    </source>
</evidence>